<evidence type="ECO:0000313" key="13">
    <source>
        <dbReference type="Proteomes" id="UP000004315"/>
    </source>
</evidence>
<protein>
    <recommendedName>
        <fullName evidence="10">Aspartyl/glutamyl-tRNA(Asn/Gln) amidotransferase subunit B</fullName>
        <shortName evidence="10">Asp/Glu-ADT subunit B</shortName>
        <ecNumber evidence="10">6.3.5.-</ecNumber>
    </recommendedName>
</protein>
<dbReference type="Gene3D" id="1.10.10.410">
    <property type="match status" value="1"/>
</dbReference>
<sequence length="479" mass="53759">MCGGIGMNYFVTIGIEIHCELKTNTKMFSGAPVRFGETANTCTSVVDLGHPGCLPCVNKEAVALAIKACTAMHCDLETLVRFDRKNYYYSDLPKGFQITQQFHPIGTNGYVEIDVDGKKKQIRIERIHMEEDTAKQFHKETGTYIDFNRAGTPLIEIVSKPDMHSAKEAAAYVETLRKNLLYLNVSDVKMEEGSMRCDVNISLSKDKDTLGTKTEIKNLNSIANVQKAVQAEIERQSALLDAGEKVEQATRRYDEAQKTTILMRKKEGNVDYKYFPEPNIFPIQLDLDWVKSIQDNLEELPDARLARFMKDYELSEYDASVLVSDREMADFFEEVLKSTKFAKKACNWVIGDVSAYLNKNNLNFKNVPCSSENLASLINVIEAGEISGKQGKVVFEEVMQGKDPKKVIEEKGMKQVSDDGAILAIVNSVLDANPQSIEDFKNGKDRAVGFLVGQVMKASRGQANPKRTNELIQEELKKR</sequence>
<keyword evidence="6 10" id="KW-0648">Protein biosynthesis</keyword>
<comment type="similarity">
    <text evidence="1 10">Belongs to the GatB/GatE family. GatB subfamily.</text>
</comment>
<reference evidence="12 13" key="1">
    <citation type="submission" date="2008-10" db="EMBL/GenBank/DDBJ databases">
        <authorList>
            <person name="Fulton L."/>
            <person name="Clifton S."/>
            <person name="Fulton B."/>
            <person name="Xu J."/>
            <person name="Minx P."/>
            <person name="Pepin K.H."/>
            <person name="Johnson M."/>
            <person name="Bhonagiri V."/>
            <person name="Nash W.E."/>
            <person name="Mardis E.R."/>
            <person name="Wilson R.K."/>
        </authorList>
    </citation>
    <scope>NUCLEOTIDE SEQUENCE [LARGE SCALE GENOMIC DNA]</scope>
    <source>
        <strain evidence="12 13">DSM 3989</strain>
    </source>
</reference>
<evidence type="ECO:0000256" key="4">
    <source>
        <dbReference type="ARBA" id="ARBA00022741"/>
    </source>
</evidence>
<dbReference type="SUPFAM" id="SSF89095">
    <property type="entry name" value="GatB/YqeY motif"/>
    <property type="match status" value="1"/>
</dbReference>
<dbReference type="Proteomes" id="UP000004315">
    <property type="component" value="Unassembled WGS sequence"/>
</dbReference>
<dbReference type="FunFam" id="1.10.10.410:FF:000001">
    <property type="entry name" value="Aspartyl/glutamyl-tRNA(Asn/Gln) amidotransferase subunit B"/>
    <property type="match status" value="1"/>
</dbReference>
<dbReference type="FunFam" id="1.10.150.380:FF:000001">
    <property type="entry name" value="Aspartyl/glutamyl-tRNA(Asn/Gln) amidotransferase subunit B"/>
    <property type="match status" value="1"/>
</dbReference>
<evidence type="ECO:0000256" key="5">
    <source>
        <dbReference type="ARBA" id="ARBA00022840"/>
    </source>
</evidence>
<dbReference type="NCBIfam" id="NF004012">
    <property type="entry name" value="PRK05477.1-2"/>
    <property type="match status" value="1"/>
</dbReference>
<evidence type="ECO:0000259" key="11">
    <source>
        <dbReference type="SMART" id="SM00845"/>
    </source>
</evidence>
<reference evidence="12 13" key="2">
    <citation type="submission" date="2008-11" db="EMBL/GenBank/DDBJ databases">
        <title>Draft genome sequence of Eubacterium biforme (DSM 3989).</title>
        <authorList>
            <person name="Sudarsanam P."/>
            <person name="Ley R."/>
            <person name="Guruge J."/>
            <person name="Turnbaugh P.J."/>
            <person name="Mahowald M."/>
            <person name="Liep D."/>
            <person name="Gordon J."/>
        </authorList>
    </citation>
    <scope>NUCLEOTIDE SEQUENCE [LARGE SCALE GENOMIC DNA]</scope>
    <source>
        <strain evidence="12 13">DSM 3989</strain>
    </source>
</reference>
<name>B7C8A5_9FIRM</name>
<dbReference type="GO" id="GO:0016740">
    <property type="term" value="F:transferase activity"/>
    <property type="evidence" value="ECO:0007669"/>
    <property type="project" value="UniProtKB-KW"/>
</dbReference>
<keyword evidence="5 10" id="KW-0067">ATP-binding</keyword>
<dbReference type="HOGENOM" id="CLU_019240_0_0_9"/>
<dbReference type="PROSITE" id="PS01234">
    <property type="entry name" value="GATB"/>
    <property type="match status" value="1"/>
</dbReference>
<dbReference type="InterPro" id="IPR006075">
    <property type="entry name" value="Asn/Gln-tRNA_Trfase_suB/E_cat"/>
</dbReference>
<accession>B7C8A5</accession>
<dbReference type="InterPro" id="IPR023168">
    <property type="entry name" value="GatB_Yqey_C_2"/>
</dbReference>
<evidence type="ECO:0000256" key="7">
    <source>
        <dbReference type="ARBA" id="ARBA00024799"/>
    </source>
</evidence>
<keyword evidence="12" id="KW-0808">Transferase</keyword>
<evidence type="ECO:0000256" key="6">
    <source>
        <dbReference type="ARBA" id="ARBA00022917"/>
    </source>
</evidence>
<dbReference type="GO" id="GO:0050566">
    <property type="term" value="F:asparaginyl-tRNA synthase (glutamine-hydrolyzing) activity"/>
    <property type="evidence" value="ECO:0007669"/>
    <property type="project" value="RHEA"/>
</dbReference>
<dbReference type="GO" id="GO:0070681">
    <property type="term" value="P:glutaminyl-tRNAGln biosynthesis via transamidation"/>
    <property type="evidence" value="ECO:0007669"/>
    <property type="project" value="TreeGrafter"/>
</dbReference>
<dbReference type="InterPro" id="IPR014746">
    <property type="entry name" value="Gln_synth/guanido_kin_cat_dom"/>
</dbReference>
<dbReference type="AlphaFoldDB" id="B7C8A5"/>
<dbReference type="InterPro" id="IPR004413">
    <property type="entry name" value="GatB"/>
</dbReference>
<dbReference type="STRING" id="518637.EUBIFOR_00402"/>
<comment type="subunit">
    <text evidence="2 10">Heterotrimer of A, B and C subunits.</text>
</comment>
<dbReference type="EMBL" id="ABYT01000028">
    <property type="protein sequence ID" value="EEC90989.1"/>
    <property type="molecule type" value="Genomic_DNA"/>
</dbReference>
<evidence type="ECO:0000256" key="9">
    <source>
        <dbReference type="ARBA" id="ARBA00047913"/>
    </source>
</evidence>
<organism evidence="12 13">
    <name type="scientific">Holdemanella biformis DSM 3989</name>
    <dbReference type="NCBI Taxonomy" id="518637"/>
    <lineage>
        <taxon>Bacteria</taxon>
        <taxon>Bacillati</taxon>
        <taxon>Bacillota</taxon>
        <taxon>Erysipelotrichia</taxon>
        <taxon>Erysipelotrichales</taxon>
        <taxon>Erysipelotrichaceae</taxon>
        <taxon>Holdemanella</taxon>
    </lineage>
</organism>
<dbReference type="NCBIfam" id="NF004014">
    <property type="entry name" value="PRK05477.1-4"/>
    <property type="match status" value="1"/>
</dbReference>
<dbReference type="eggNOG" id="COG0064">
    <property type="taxonomic scope" value="Bacteria"/>
</dbReference>
<keyword evidence="3 10" id="KW-0436">Ligase</keyword>
<keyword evidence="4 10" id="KW-0547">Nucleotide-binding</keyword>
<proteinExistence type="inferred from homology"/>
<comment type="function">
    <text evidence="7 10">Allows the formation of correctly charged Asn-tRNA(Asn) or Gln-tRNA(Gln) through the transamidation of misacylated Asp-tRNA(Asn) or Glu-tRNA(Gln) in organisms which lack either or both of asparaginyl-tRNA or glutaminyl-tRNA synthetases. The reaction takes place in the presence of glutamine and ATP through an activated phospho-Asp-tRNA(Asn) or phospho-Glu-tRNA(Gln).</text>
</comment>
<dbReference type="PANTHER" id="PTHR11659">
    <property type="entry name" value="GLUTAMYL-TRNA GLN AMIDOTRANSFERASE SUBUNIT B MITOCHONDRIAL AND PROKARYOTIC PET112-RELATED"/>
    <property type="match status" value="1"/>
</dbReference>
<dbReference type="InterPro" id="IPR018027">
    <property type="entry name" value="Asn/Gln_amidotransferase"/>
</dbReference>
<keyword evidence="13" id="KW-1185">Reference proteome</keyword>
<evidence type="ECO:0000256" key="8">
    <source>
        <dbReference type="ARBA" id="ARBA00047380"/>
    </source>
</evidence>
<dbReference type="GO" id="GO:0005524">
    <property type="term" value="F:ATP binding"/>
    <property type="evidence" value="ECO:0007669"/>
    <property type="project" value="UniProtKB-KW"/>
</dbReference>
<feature type="domain" description="Asn/Gln amidotransferase" evidence="11">
    <location>
        <begin position="330"/>
        <end position="476"/>
    </location>
</feature>
<dbReference type="PANTHER" id="PTHR11659:SF0">
    <property type="entry name" value="GLUTAMYL-TRNA(GLN) AMIDOTRANSFERASE SUBUNIT B, MITOCHONDRIAL"/>
    <property type="match status" value="1"/>
</dbReference>
<dbReference type="GO" id="GO:0006412">
    <property type="term" value="P:translation"/>
    <property type="evidence" value="ECO:0007669"/>
    <property type="project" value="UniProtKB-UniRule"/>
</dbReference>
<dbReference type="Gene3D" id="1.10.150.380">
    <property type="entry name" value="GatB domain, N-terminal subdomain"/>
    <property type="match status" value="1"/>
</dbReference>
<dbReference type="SUPFAM" id="SSF55931">
    <property type="entry name" value="Glutamine synthetase/guanido kinase"/>
    <property type="match status" value="1"/>
</dbReference>
<comment type="catalytic activity">
    <reaction evidence="9 10">
        <text>L-glutamyl-tRNA(Gln) + L-glutamine + ATP + H2O = L-glutaminyl-tRNA(Gln) + L-glutamate + ADP + phosphate + H(+)</text>
        <dbReference type="Rhea" id="RHEA:17521"/>
        <dbReference type="Rhea" id="RHEA-COMP:9681"/>
        <dbReference type="Rhea" id="RHEA-COMP:9684"/>
        <dbReference type="ChEBI" id="CHEBI:15377"/>
        <dbReference type="ChEBI" id="CHEBI:15378"/>
        <dbReference type="ChEBI" id="CHEBI:29985"/>
        <dbReference type="ChEBI" id="CHEBI:30616"/>
        <dbReference type="ChEBI" id="CHEBI:43474"/>
        <dbReference type="ChEBI" id="CHEBI:58359"/>
        <dbReference type="ChEBI" id="CHEBI:78520"/>
        <dbReference type="ChEBI" id="CHEBI:78521"/>
        <dbReference type="ChEBI" id="CHEBI:456216"/>
    </reaction>
</comment>
<gene>
    <name evidence="10 12" type="primary">gatB</name>
    <name evidence="12" type="ORF">EUBIFOR_00402</name>
</gene>
<evidence type="ECO:0000256" key="10">
    <source>
        <dbReference type="HAMAP-Rule" id="MF_00121"/>
    </source>
</evidence>
<dbReference type="Pfam" id="PF02934">
    <property type="entry name" value="GatB_N"/>
    <property type="match status" value="1"/>
</dbReference>
<dbReference type="Pfam" id="PF02637">
    <property type="entry name" value="GatB_Yqey"/>
    <property type="match status" value="1"/>
</dbReference>
<dbReference type="NCBIfam" id="TIGR00133">
    <property type="entry name" value="gatB"/>
    <property type="match status" value="1"/>
</dbReference>
<evidence type="ECO:0000256" key="2">
    <source>
        <dbReference type="ARBA" id="ARBA00011123"/>
    </source>
</evidence>
<dbReference type="SMART" id="SM00845">
    <property type="entry name" value="GatB_Yqey"/>
    <property type="match status" value="1"/>
</dbReference>
<comment type="catalytic activity">
    <reaction evidence="8 10">
        <text>L-aspartyl-tRNA(Asn) + L-glutamine + ATP + H2O = L-asparaginyl-tRNA(Asn) + L-glutamate + ADP + phosphate + 2 H(+)</text>
        <dbReference type="Rhea" id="RHEA:14513"/>
        <dbReference type="Rhea" id="RHEA-COMP:9674"/>
        <dbReference type="Rhea" id="RHEA-COMP:9677"/>
        <dbReference type="ChEBI" id="CHEBI:15377"/>
        <dbReference type="ChEBI" id="CHEBI:15378"/>
        <dbReference type="ChEBI" id="CHEBI:29985"/>
        <dbReference type="ChEBI" id="CHEBI:30616"/>
        <dbReference type="ChEBI" id="CHEBI:43474"/>
        <dbReference type="ChEBI" id="CHEBI:58359"/>
        <dbReference type="ChEBI" id="CHEBI:78515"/>
        <dbReference type="ChEBI" id="CHEBI:78516"/>
        <dbReference type="ChEBI" id="CHEBI:456216"/>
    </reaction>
</comment>
<dbReference type="EC" id="6.3.5.-" evidence="10"/>
<dbReference type="GO" id="GO:0050567">
    <property type="term" value="F:glutaminyl-tRNA synthase (glutamine-hydrolyzing) activity"/>
    <property type="evidence" value="ECO:0007669"/>
    <property type="project" value="UniProtKB-UniRule"/>
</dbReference>
<evidence type="ECO:0000313" key="12">
    <source>
        <dbReference type="EMBL" id="EEC90989.1"/>
    </source>
</evidence>
<dbReference type="InterPro" id="IPR003789">
    <property type="entry name" value="Asn/Gln_tRNA_amidoTrase-B-like"/>
</dbReference>
<dbReference type="InterPro" id="IPR042114">
    <property type="entry name" value="GatB_C_1"/>
</dbReference>
<evidence type="ECO:0000256" key="1">
    <source>
        <dbReference type="ARBA" id="ARBA00005306"/>
    </source>
</evidence>
<evidence type="ECO:0000256" key="3">
    <source>
        <dbReference type="ARBA" id="ARBA00022598"/>
    </source>
</evidence>
<comment type="caution">
    <text evidence="12">The sequence shown here is derived from an EMBL/GenBank/DDBJ whole genome shotgun (WGS) entry which is preliminary data.</text>
</comment>
<dbReference type="HAMAP" id="MF_00121">
    <property type="entry name" value="GatB"/>
    <property type="match status" value="1"/>
</dbReference>
<dbReference type="InterPro" id="IPR017959">
    <property type="entry name" value="Asn/Gln-tRNA_amidoTrfase_suB/E"/>
</dbReference>
<dbReference type="InterPro" id="IPR017958">
    <property type="entry name" value="Gln-tRNA_amidoTrfase_suB_CS"/>
</dbReference>